<dbReference type="EMBL" id="LSYV01000004">
    <property type="protein sequence ID" value="KXZ55179.1"/>
    <property type="molecule type" value="Genomic_DNA"/>
</dbReference>
<dbReference type="Gene3D" id="3.30.200.20">
    <property type="entry name" value="Phosphorylase Kinase, domain 1"/>
    <property type="match status" value="1"/>
</dbReference>
<reference evidence="3" key="1">
    <citation type="journal article" date="2016" name="Nat. Commun.">
        <title>The Gonium pectorale genome demonstrates co-option of cell cycle regulation during the evolution of multicellularity.</title>
        <authorList>
            <person name="Hanschen E.R."/>
            <person name="Marriage T.N."/>
            <person name="Ferris P.J."/>
            <person name="Hamaji T."/>
            <person name="Toyoda A."/>
            <person name="Fujiyama A."/>
            <person name="Neme R."/>
            <person name="Noguchi H."/>
            <person name="Minakuchi Y."/>
            <person name="Suzuki M."/>
            <person name="Kawai-Toyooka H."/>
            <person name="Smith D.R."/>
            <person name="Sparks H."/>
            <person name="Anderson J."/>
            <person name="Bakaric R."/>
            <person name="Luria V."/>
            <person name="Karger A."/>
            <person name="Kirschner M.W."/>
            <person name="Durand P.M."/>
            <person name="Michod R.E."/>
            <person name="Nozaki H."/>
            <person name="Olson B.J."/>
        </authorList>
    </citation>
    <scope>NUCLEOTIDE SEQUENCE [LARGE SCALE GENOMIC DNA]</scope>
    <source>
        <strain evidence="3">NIES-2863</strain>
    </source>
</reference>
<dbReference type="CDD" id="cd13999">
    <property type="entry name" value="STKc_MAP3K-like"/>
    <property type="match status" value="1"/>
</dbReference>
<dbReference type="InterPro" id="IPR001245">
    <property type="entry name" value="Ser-Thr/Tyr_kinase_cat_dom"/>
</dbReference>
<organism evidence="2 3">
    <name type="scientific">Gonium pectorale</name>
    <name type="common">Green alga</name>
    <dbReference type="NCBI Taxonomy" id="33097"/>
    <lineage>
        <taxon>Eukaryota</taxon>
        <taxon>Viridiplantae</taxon>
        <taxon>Chlorophyta</taxon>
        <taxon>core chlorophytes</taxon>
        <taxon>Chlorophyceae</taxon>
        <taxon>CS clade</taxon>
        <taxon>Chlamydomonadales</taxon>
        <taxon>Volvocaceae</taxon>
        <taxon>Gonium</taxon>
    </lineage>
</organism>
<dbReference type="InterPro" id="IPR000719">
    <property type="entry name" value="Prot_kinase_dom"/>
</dbReference>
<dbReference type="OrthoDB" id="339325at2759"/>
<evidence type="ECO:0000313" key="3">
    <source>
        <dbReference type="Proteomes" id="UP000075714"/>
    </source>
</evidence>
<protein>
    <recommendedName>
        <fullName evidence="1">Protein kinase domain-containing protein</fullName>
    </recommendedName>
</protein>
<dbReference type="Gene3D" id="1.10.510.10">
    <property type="entry name" value="Transferase(Phosphotransferase) domain 1"/>
    <property type="match status" value="1"/>
</dbReference>
<accession>A0A150GZ98</accession>
<dbReference type="STRING" id="33097.A0A150GZ98"/>
<dbReference type="InterPro" id="IPR051681">
    <property type="entry name" value="Ser/Thr_Kinases-Pseudokinases"/>
</dbReference>
<dbReference type="PROSITE" id="PS50011">
    <property type="entry name" value="PROTEIN_KINASE_DOM"/>
    <property type="match status" value="1"/>
</dbReference>
<dbReference type="SMART" id="SM00220">
    <property type="entry name" value="S_TKc"/>
    <property type="match status" value="1"/>
</dbReference>
<keyword evidence="3" id="KW-1185">Reference proteome</keyword>
<comment type="caution">
    <text evidence="2">The sequence shown here is derived from an EMBL/GenBank/DDBJ whole genome shotgun (WGS) entry which is preliminary data.</text>
</comment>
<evidence type="ECO:0000313" key="2">
    <source>
        <dbReference type="EMBL" id="KXZ55179.1"/>
    </source>
</evidence>
<evidence type="ECO:0000259" key="1">
    <source>
        <dbReference type="PROSITE" id="PS50011"/>
    </source>
</evidence>
<dbReference type="PANTHER" id="PTHR44329">
    <property type="entry name" value="SERINE/THREONINE-PROTEIN KINASE TNNI3K-RELATED"/>
    <property type="match status" value="1"/>
</dbReference>
<dbReference type="InterPro" id="IPR011009">
    <property type="entry name" value="Kinase-like_dom_sf"/>
</dbReference>
<dbReference type="GO" id="GO:0004674">
    <property type="term" value="F:protein serine/threonine kinase activity"/>
    <property type="evidence" value="ECO:0007669"/>
    <property type="project" value="TreeGrafter"/>
</dbReference>
<gene>
    <name evidence="2" type="ORF">GPECTOR_3g325</name>
</gene>
<dbReference type="Proteomes" id="UP000075714">
    <property type="component" value="Unassembled WGS sequence"/>
</dbReference>
<feature type="domain" description="Protein kinase" evidence="1">
    <location>
        <begin position="47"/>
        <end position="316"/>
    </location>
</feature>
<dbReference type="InterPro" id="IPR008271">
    <property type="entry name" value="Ser/Thr_kinase_AS"/>
</dbReference>
<dbReference type="AlphaFoldDB" id="A0A150GZ98"/>
<dbReference type="GO" id="GO:0005524">
    <property type="term" value="F:ATP binding"/>
    <property type="evidence" value="ECO:0007669"/>
    <property type="project" value="InterPro"/>
</dbReference>
<proteinExistence type="predicted"/>
<dbReference type="SUPFAM" id="SSF56112">
    <property type="entry name" value="Protein kinase-like (PK-like)"/>
    <property type="match status" value="1"/>
</dbReference>
<dbReference type="PANTHER" id="PTHR44329:SF214">
    <property type="entry name" value="PROTEIN KINASE DOMAIN-CONTAINING PROTEIN"/>
    <property type="match status" value="1"/>
</dbReference>
<dbReference type="Pfam" id="PF07714">
    <property type="entry name" value="PK_Tyr_Ser-Thr"/>
    <property type="match status" value="1"/>
</dbReference>
<name>A0A150GZ98_GONPE</name>
<dbReference type="PROSITE" id="PS00108">
    <property type="entry name" value="PROTEIN_KINASE_ST"/>
    <property type="match status" value="1"/>
</dbReference>
<sequence length="407" mass="43827">MPSSLRVSEVLAVDQHQGSPVTALTPPRADMQLLMGCQLAPGNEVTLIPGAVRGKGSFGRVVEGVYQGQRVAVKLLPEAHAWGGASLSLLDSFAQEVEVLGRCDHPNVVRLLAACLTPPRQCLVLELMETSLERLLYGQPCGTVLPLRMVLHIATCIAKGLAYLHPTIVHRDLKPGNVLMNDPWGPNPVVKLADFGLARLRITTQPTETPDAGTPSYLAPEGFDPAHCGVITHQFDIYSLAVLMWEMLAGRQPWKGVSLVEVAYKVAQQHVRPPLWQIPEERCPPKLRTLIEQCWDPDPRRRPAAAEVAKCLLIVLQATRAGLDPQTAAEVGHATAKVQPESMFVSEELPRGWDYASYADDPYDDGALGAPARQPGDGKGGAGADDVAEVIQVLTCGAGMLAQKLGV</sequence>